<proteinExistence type="predicted"/>
<evidence type="ECO:0000256" key="1">
    <source>
        <dbReference type="SAM" id="MobiDB-lite"/>
    </source>
</evidence>
<dbReference type="Proteomes" id="UP000006813">
    <property type="component" value="Unassembled WGS sequence"/>
</dbReference>
<evidence type="ECO:0000313" key="3">
    <source>
        <dbReference type="Proteomes" id="UP000006813"/>
    </source>
</evidence>
<dbReference type="AlphaFoldDB" id="G5C122"/>
<evidence type="ECO:0000313" key="2">
    <source>
        <dbReference type="EMBL" id="EHB15233.1"/>
    </source>
</evidence>
<name>G5C122_HETGA</name>
<feature type="region of interest" description="Disordered" evidence="1">
    <location>
        <begin position="1"/>
        <end position="78"/>
    </location>
</feature>
<organism evidence="2 3">
    <name type="scientific">Heterocephalus glaber</name>
    <name type="common">Naked mole rat</name>
    <dbReference type="NCBI Taxonomy" id="10181"/>
    <lineage>
        <taxon>Eukaryota</taxon>
        <taxon>Metazoa</taxon>
        <taxon>Chordata</taxon>
        <taxon>Craniata</taxon>
        <taxon>Vertebrata</taxon>
        <taxon>Euteleostomi</taxon>
        <taxon>Mammalia</taxon>
        <taxon>Eutheria</taxon>
        <taxon>Euarchontoglires</taxon>
        <taxon>Glires</taxon>
        <taxon>Rodentia</taxon>
        <taxon>Hystricomorpha</taxon>
        <taxon>Bathyergidae</taxon>
        <taxon>Heterocephalus</taxon>
    </lineage>
</organism>
<sequence length="78" mass="8201">MTSPGFHRFPPESERSAGNPGAGQATDPAQRPAPGAGLASGLKRHHAGHPEDPPATDFQDRRRPGRDDGPPATERTPT</sequence>
<reference evidence="2 3" key="1">
    <citation type="journal article" date="2011" name="Nature">
        <title>Genome sequencing reveals insights into physiology and longevity of the naked mole rat.</title>
        <authorList>
            <person name="Kim E.B."/>
            <person name="Fang X."/>
            <person name="Fushan A.A."/>
            <person name="Huang Z."/>
            <person name="Lobanov A.V."/>
            <person name="Han L."/>
            <person name="Marino S.M."/>
            <person name="Sun X."/>
            <person name="Turanov A.A."/>
            <person name="Yang P."/>
            <person name="Yim S.H."/>
            <person name="Zhao X."/>
            <person name="Kasaikina M.V."/>
            <person name="Stoletzki N."/>
            <person name="Peng C."/>
            <person name="Polak P."/>
            <person name="Xiong Z."/>
            <person name="Kiezun A."/>
            <person name="Zhu Y."/>
            <person name="Chen Y."/>
            <person name="Kryukov G.V."/>
            <person name="Zhang Q."/>
            <person name="Peshkin L."/>
            <person name="Yang L."/>
            <person name="Bronson R.T."/>
            <person name="Buffenstein R."/>
            <person name="Wang B."/>
            <person name="Han C."/>
            <person name="Li Q."/>
            <person name="Chen L."/>
            <person name="Zhao W."/>
            <person name="Sunyaev S.R."/>
            <person name="Park T.J."/>
            <person name="Zhang G."/>
            <person name="Wang J."/>
            <person name="Gladyshev V.N."/>
        </authorList>
    </citation>
    <scope>NUCLEOTIDE SEQUENCE [LARGE SCALE GENOMIC DNA]</scope>
</reference>
<dbReference type="InParanoid" id="G5C122"/>
<protein>
    <submittedName>
        <fullName evidence="2">Uncharacterized protein</fullName>
    </submittedName>
</protein>
<feature type="compositionally biased region" description="Basic and acidic residues" evidence="1">
    <location>
        <begin position="48"/>
        <end position="69"/>
    </location>
</feature>
<accession>G5C122</accession>
<dbReference type="EMBL" id="JH172738">
    <property type="protein sequence ID" value="EHB15233.1"/>
    <property type="molecule type" value="Genomic_DNA"/>
</dbReference>
<gene>
    <name evidence="2" type="ORF">GW7_11221</name>
</gene>